<proteinExistence type="predicted"/>
<organism evidence="2 4">
    <name type="scientific">Marinobacter nauticus</name>
    <name type="common">Marinobacter hydrocarbonoclasticus</name>
    <name type="synonym">Marinobacter aquaeolei</name>
    <dbReference type="NCBI Taxonomy" id="2743"/>
    <lineage>
        <taxon>Bacteria</taxon>
        <taxon>Pseudomonadati</taxon>
        <taxon>Pseudomonadota</taxon>
        <taxon>Gammaproteobacteria</taxon>
        <taxon>Pseudomonadales</taxon>
        <taxon>Marinobacteraceae</taxon>
        <taxon>Marinobacter</taxon>
    </lineage>
</organism>
<feature type="signal peptide" evidence="1">
    <location>
        <begin position="1"/>
        <end position="19"/>
    </location>
</feature>
<evidence type="ECO:0000313" key="2">
    <source>
        <dbReference type="EMBL" id="HAC28032.1"/>
    </source>
</evidence>
<name>A0A3B8WJE4_MARNT</name>
<evidence type="ECO:0000256" key="1">
    <source>
        <dbReference type="SAM" id="SignalP"/>
    </source>
</evidence>
<dbReference type="Proteomes" id="UP000261325">
    <property type="component" value="Unassembled WGS sequence"/>
</dbReference>
<protein>
    <submittedName>
        <fullName evidence="3">TolA-like membrane protein</fullName>
    </submittedName>
</protein>
<dbReference type="Pfam" id="PF13557">
    <property type="entry name" value="Phenol_MetA_deg"/>
    <property type="match status" value="1"/>
</dbReference>
<evidence type="ECO:0000313" key="4">
    <source>
        <dbReference type="Proteomes" id="UP000261325"/>
    </source>
</evidence>
<dbReference type="EMBL" id="DLYI01000120">
    <property type="protein sequence ID" value="HAC28032.1"/>
    <property type="molecule type" value="Genomic_DNA"/>
</dbReference>
<feature type="chain" id="PRO_5036335952" evidence="1">
    <location>
        <begin position="20"/>
        <end position="353"/>
    </location>
</feature>
<reference evidence="3 5" key="2">
    <citation type="submission" date="2019-10" db="EMBL/GenBank/DDBJ databases">
        <title>Draft genome sequence of Marinobacter hydrocarbonoclasticus NCT7M from the microbiome of the marine copepod.</title>
        <authorList>
            <person name="Nuttall R."/>
            <person name="Sharma G."/>
            <person name="Moisander P."/>
        </authorList>
    </citation>
    <scope>NUCLEOTIDE SEQUENCE [LARGE SCALE GENOMIC DNA]</scope>
    <source>
        <strain evidence="3 5">NCT7M</strain>
    </source>
</reference>
<evidence type="ECO:0000313" key="5">
    <source>
        <dbReference type="Proteomes" id="UP000469950"/>
    </source>
</evidence>
<evidence type="ECO:0000313" key="3">
    <source>
        <dbReference type="EMBL" id="KAE8545853.1"/>
    </source>
</evidence>
<gene>
    <name evidence="2" type="ORF">DCF82_09490</name>
    <name evidence="3" type="ORF">F6453_1600</name>
</gene>
<accession>A0A3B8WJE4</accession>
<dbReference type="AlphaFoldDB" id="A0A3B8WJE4"/>
<dbReference type="InterPro" id="IPR025737">
    <property type="entry name" value="FApF"/>
</dbReference>
<comment type="caution">
    <text evidence="2">The sequence shown here is derived from an EMBL/GenBank/DDBJ whole genome shotgun (WGS) entry which is preliminary data.</text>
</comment>
<keyword evidence="1" id="KW-0732">Signal</keyword>
<sequence length="353" mass="38231">MKRLALFSFSLCLTPLALAAPPAPDERTTGTAEQREAAAQDSATTIASITADRGIVTRPGRFTIEPSFSHAHSNATRVAVEGYTVIPALLVGLINISEIQRDIFVSALSLKYGFTSRLEGSLRVPYLSIREDLREREVFQGTPVDTVRESSGDGIGDAELSIRYQLNDGLDGWPYLIGTFRTRAPTGEGPYDVDQRIITDSSGNPIGVELANRPTGSGFWAVEPGLSFIYPSDPAVLFGNLSYAWTIKEEQGFENGGTVDPGDVVRFGFGMGFAFNERTSFSLGYDHSVIRKTTFEHGNDLFSSNFDRIQVGSLSFGLSHRLSSSTTMSLTVAVGVTDNAPNSEITLKLPINL</sequence>
<dbReference type="RefSeq" id="WP_153740501.1">
    <property type="nucleotide sequence ID" value="NZ_CAXQGM010000049.1"/>
</dbReference>
<dbReference type="Proteomes" id="UP000469950">
    <property type="component" value="Unassembled WGS sequence"/>
</dbReference>
<reference evidence="2 4" key="1">
    <citation type="journal article" date="2018" name="Nat. Biotechnol.">
        <title>A standardized bacterial taxonomy based on genome phylogeny substantially revises the tree of life.</title>
        <authorList>
            <person name="Parks D.H."/>
            <person name="Chuvochina M."/>
            <person name="Waite D.W."/>
            <person name="Rinke C."/>
            <person name="Skarshewski A."/>
            <person name="Chaumeil P.A."/>
            <person name="Hugenholtz P."/>
        </authorList>
    </citation>
    <scope>NUCLEOTIDE SEQUENCE [LARGE SCALE GENOMIC DNA]</scope>
    <source>
        <strain evidence="2">UBA9049</strain>
    </source>
</reference>
<dbReference type="EMBL" id="WBMP01000006">
    <property type="protein sequence ID" value="KAE8545853.1"/>
    <property type="molecule type" value="Genomic_DNA"/>
</dbReference>